<dbReference type="OrthoDB" id="6241994at2759"/>
<sequence length="393" mass="46129">MDQYLQSVRRLRLFVSFLLIQQITIVVGSCTCCLRTRTVCDCAQLWFDHHPKQCGAGLENATKALLEKPTLFISDPTDLSAELYSVLILDTHVLGPPKMWSQSYIVFAASNLNRTCVKHPTGCHVQTDYKPHTMPCKGEYARYGPLRVILIQQKTVVANDFWKQFPKRIFPYSYFYRNPFFIKYPIRMTEYPTLYCRHAEKFDVFLHTPFKEEERYGCNLEQSSPDQVKSVFTRHFPLVVVRQADVSKDLQKCHIHEDWIYKPVRPRSESKMFGKVCSFDILNWVNHMATGENATKFIEFMKQRANDWFILTQLEVMHLETILNSSRLYEPVLTDDGHLHYGPSYDVHPYFCPAFLKQLSKTHRIATRGEAYSQILQHLKVEWNPNLNFYRTD</sequence>
<evidence type="ECO:0000313" key="2">
    <source>
        <dbReference type="EMBL" id="KAF7234808.1"/>
    </source>
</evidence>
<keyword evidence="1" id="KW-0732">Signal</keyword>
<dbReference type="Proteomes" id="UP000822476">
    <property type="component" value="Unassembled WGS sequence"/>
</dbReference>
<accession>A0A8S9YJF7</accession>
<dbReference type="EMBL" id="JTDE01008660">
    <property type="protein sequence ID" value="KAF7234808.1"/>
    <property type="molecule type" value="Genomic_DNA"/>
</dbReference>
<name>A0A8S9YJF7_9TREM</name>
<evidence type="ECO:0000256" key="1">
    <source>
        <dbReference type="SAM" id="SignalP"/>
    </source>
</evidence>
<gene>
    <name evidence="2" type="ORF">EG68_11575</name>
</gene>
<keyword evidence="3" id="KW-1185">Reference proteome</keyword>
<evidence type="ECO:0000313" key="3">
    <source>
        <dbReference type="Proteomes" id="UP000822476"/>
    </source>
</evidence>
<reference evidence="2" key="1">
    <citation type="submission" date="2019-07" db="EMBL/GenBank/DDBJ databases">
        <title>Annotation for the trematode Paragonimus miyazaki's.</title>
        <authorList>
            <person name="Choi Y.-J."/>
        </authorList>
    </citation>
    <scope>NUCLEOTIDE SEQUENCE</scope>
    <source>
        <strain evidence="2">Japan</strain>
    </source>
</reference>
<dbReference type="AlphaFoldDB" id="A0A8S9YJF7"/>
<comment type="caution">
    <text evidence="2">The sequence shown here is derived from an EMBL/GenBank/DDBJ whole genome shotgun (WGS) entry which is preliminary data.</text>
</comment>
<proteinExistence type="predicted"/>
<feature type="chain" id="PRO_5035725386" evidence="1">
    <location>
        <begin position="29"/>
        <end position="393"/>
    </location>
</feature>
<organism evidence="2 3">
    <name type="scientific">Paragonimus skrjabini miyazakii</name>
    <dbReference type="NCBI Taxonomy" id="59628"/>
    <lineage>
        <taxon>Eukaryota</taxon>
        <taxon>Metazoa</taxon>
        <taxon>Spiralia</taxon>
        <taxon>Lophotrochozoa</taxon>
        <taxon>Platyhelminthes</taxon>
        <taxon>Trematoda</taxon>
        <taxon>Digenea</taxon>
        <taxon>Plagiorchiida</taxon>
        <taxon>Troglotremata</taxon>
        <taxon>Troglotrematidae</taxon>
        <taxon>Paragonimus</taxon>
    </lineage>
</organism>
<feature type="signal peptide" evidence="1">
    <location>
        <begin position="1"/>
        <end position="28"/>
    </location>
</feature>
<protein>
    <submittedName>
        <fullName evidence="2">Uncharacterized protein</fullName>
    </submittedName>
</protein>